<dbReference type="PANTHER" id="PTHR42796:SF4">
    <property type="entry name" value="FUMARYLACETOACETATE HYDROLASE DOMAIN-CONTAINING PROTEIN 2A"/>
    <property type="match status" value="1"/>
</dbReference>
<gene>
    <name evidence="4" type="ORF">ACFFX0_26300</name>
</gene>
<feature type="domain" description="Fumarylacetoacetase-like C-terminal" evidence="3">
    <location>
        <begin position="73"/>
        <end position="276"/>
    </location>
</feature>
<evidence type="ECO:0000313" key="5">
    <source>
        <dbReference type="Proteomes" id="UP001589575"/>
    </source>
</evidence>
<dbReference type="EMBL" id="JBHMFI010000002">
    <property type="protein sequence ID" value="MFB9074514.1"/>
    <property type="molecule type" value="Genomic_DNA"/>
</dbReference>
<comment type="caution">
    <text evidence="4">The sequence shown here is derived from an EMBL/GenBank/DDBJ whole genome shotgun (WGS) entry which is preliminary data.</text>
</comment>
<dbReference type="InterPro" id="IPR051121">
    <property type="entry name" value="FAH"/>
</dbReference>
<evidence type="ECO:0000259" key="3">
    <source>
        <dbReference type="Pfam" id="PF01557"/>
    </source>
</evidence>
<dbReference type="SUPFAM" id="SSF56529">
    <property type="entry name" value="FAH"/>
    <property type="match status" value="1"/>
</dbReference>
<dbReference type="Proteomes" id="UP001589575">
    <property type="component" value="Unassembled WGS sequence"/>
</dbReference>
<dbReference type="RefSeq" id="WP_378040183.1">
    <property type="nucleotide sequence ID" value="NZ_JBHLWH010000011.1"/>
</dbReference>
<proteinExistence type="inferred from homology"/>
<organism evidence="4 5">
    <name type="scientific">Citricoccus parietis</name>
    <dbReference type="NCBI Taxonomy" id="592307"/>
    <lineage>
        <taxon>Bacteria</taxon>
        <taxon>Bacillati</taxon>
        <taxon>Actinomycetota</taxon>
        <taxon>Actinomycetes</taxon>
        <taxon>Micrococcales</taxon>
        <taxon>Micrococcaceae</taxon>
        <taxon>Citricoccus</taxon>
    </lineage>
</organism>
<sequence>MRIGNLEGRAVLIADGSALDVAHASSGAFGPSSRAVFERWDEFREWAQAQDPAQGEPFTPEQLGAPVPHPPQVFGIGLNYRDHAVEGGLALPEEPMVFTKFPSSITGPHAQVRLPSDRVDYEVELVVVIGKGGFGIAAENAWDHVAGLTIGQDLSDRAVQFRDQPPQFSLGKSLPGFAPIGPVMVTPDEFKDPNRLTIACRSGDATLQDGTTADMVFPVAELIARLSAVVTLLPGDLIFTGTPAGVGAVQDPPRYICPGEVITSSIEGIGQMRTTFILGE</sequence>
<dbReference type="PANTHER" id="PTHR42796">
    <property type="entry name" value="FUMARYLACETOACETATE HYDROLASE DOMAIN-CONTAINING PROTEIN 2A-RELATED"/>
    <property type="match status" value="1"/>
</dbReference>
<accession>A0ABV5G6I2</accession>
<evidence type="ECO:0000313" key="4">
    <source>
        <dbReference type="EMBL" id="MFB9074514.1"/>
    </source>
</evidence>
<keyword evidence="2" id="KW-0479">Metal-binding</keyword>
<keyword evidence="5" id="KW-1185">Reference proteome</keyword>
<dbReference type="Pfam" id="PF01557">
    <property type="entry name" value="FAA_hydrolase"/>
    <property type="match status" value="1"/>
</dbReference>
<name>A0ABV5G6I2_9MICC</name>
<reference evidence="4 5" key="1">
    <citation type="submission" date="2024-09" db="EMBL/GenBank/DDBJ databases">
        <authorList>
            <person name="Sun Q."/>
            <person name="Mori K."/>
        </authorList>
    </citation>
    <scope>NUCLEOTIDE SEQUENCE [LARGE SCALE GENOMIC DNA]</scope>
    <source>
        <strain evidence="4 5">CCM 7609</strain>
    </source>
</reference>
<protein>
    <submittedName>
        <fullName evidence="4">Fumarylacetoacetate hydrolase family protein</fullName>
    </submittedName>
</protein>
<dbReference type="InterPro" id="IPR036663">
    <property type="entry name" value="Fumarylacetoacetase_C_sf"/>
</dbReference>
<dbReference type="Gene3D" id="3.90.850.10">
    <property type="entry name" value="Fumarylacetoacetase-like, C-terminal domain"/>
    <property type="match status" value="1"/>
</dbReference>
<dbReference type="GO" id="GO:0016787">
    <property type="term" value="F:hydrolase activity"/>
    <property type="evidence" value="ECO:0007669"/>
    <property type="project" value="UniProtKB-KW"/>
</dbReference>
<evidence type="ECO:0000256" key="1">
    <source>
        <dbReference type="ARBA" id="ARBA00010211"/>
    </source>
</evidence>
<evidence type="ECO:0000256" key="2">
    <source>
        <dbReference type="ARBA" id="ARBA00022723"/>
    </source>
</evidence>
<dbReference type="InterPro" id="IPR011234">
    <property type="entry name" value="Fumarylacetoacetase-like_C"/>
</dbReference>
<keyword evidence="4" id="KW-0378">Hydrolase</keyword>
<comment type="similarity">
    <text evidence="1">Belongs to the FAH family.</text>
</comment>